<dbReference type="AlphaFoldDB" id="A0A2A6FED0"/>
<reference evidence="2 3" key="1">
    <citation type="submission" date="2017-09" db="EMBL/GenBank/DDBJ databases">
        <title>Mesorhizobum sanjuanii sp. nov. isolated from nodules of Lotus tenuis in saline-alkaline lowlands of Flooding Pampa.</title>
        <authorList>
            <person name="Sannazzaro A.I."/>
            <person name="Torres Tejerizo G.A."/>
            <person name="Fontana F."/>
            <person name="Cumpa Velazquez L.M."/>
            <person name="Hansen L."/>
            <person name="Pistorio M."/>
            <person name="Estrella M.J."/>
        </authorList>
    </citation>
    <scope>NUCLEOTIDE SEQUENCE [LARGE SCALE GENOMIC DNA]</scope>
    <source>
        <strain evidence="2 3">BSA136</strain>
    </source>
</reference>
<protein>
    <recommendedName>
        <fullName evidence="1">Knr4/Smi1-like domain-containing protein</fullName>
    </recommendedName>
</protein>
<sequence>MSNDETALSLVKQIAERAIEHRSFFRIKREPVFRPGADEQDINKLKRLWRHPLPDDYLNLLRTHDGIDNFDAPNVFLLSTKHILDNPDMDELFVDAEMFREGEIFIFCQADNDAHSVAFRASRKGKIDVVDIDSGGIRQEHQDFVAYLESRKAELEKDIARHKADRKGLTR</sequence>
<evidence type="ECO:0000313" key="2">
    <source>
        <dbReference type="EMBL" id="PDQ19808.1"/>
    </source>
</evidence>
<dbReference type="InterPro" id="IPR037883">
    <property type="entry name" value="Knr4/Smi1-like_sf"/>
</dbReference>
<evidence type="ECO:0000259" key="1">
    <source>
        <dbReference type="SMART" id="SM00860"/>
    </source>
</evidence>
<accession>A0A2A6FED0</accession>
<dbReference type="SUPFAM" id="SSF160631">
    <property type="entry name" value="SMI1/KNR4-like"/>
    <property type="match status" value="1"/>
</dbReference>
<dbReference type="SMART" id="SM00860">
    <property type="entry name" value="SMI1_KNR4"/>
    <property type="match status" value="1"/>
</dbReference>
<comment type="caution">
    <text evidence="2">The sequence shown here is derived from an EMBL/GenBank/DDBJ whole genome shotgun (WGS) entry which is preliminary data.</text>
</comment>
<dbReference type="Pfam" id="PF09346">
    <property type="entry name" value="SMI1_KNR4"/>
    <property type="match status" value="1"/>
</dbReference>
<name>A0A2A6FED0_9HYPH</name>
<feature type="domain" description="Knr4/Smi1-like" evidence="1">
    <location>
        <begin position="36"/>
        <end position="150"/>
    </location>
</feature>
<organism evidence="2 3">
    <name type="scientific">Mesorhizobium sanjuanii</name>
    <dbReference type="NCBI Taxonomy" id="2037900"/>
    <lineage>
        <taxon>Bacteria</taxon>
        <taxon>Pseudomonadati</taxon>
        <taxon>Pseudomonadota</taxon>
        <taxon>Alphaproteobacteria</taxon>
        <taxon>Hyphomicrobiales</taxon>
        <taxon>Phyllobacteriaceae</taxon>
        <taxon>Mesorhizobium</taxon>
    </lineage>
</organism>
<dbReference type="InterPro" id="IPR018958">
    <property type="entry name" value="Knr4/Smi1-like_dom"/>
</dbReference>
<evidence type="ECO:0000313" key="3">
    <source>
        <dbReference type="Proteomes" id="UP000219182"/>
    </source>
</evidence>
<dbReference type="RefSeq" id="WP_097574972.1">
    <property type="nucleotide sequence ID" value="NZ_NWQG01000107.1"/>
</dbReference>
<dbReference type="Gene3D" id="3.40.1580.10">
    <property type="entry name" value="SMI1/KNR4-like"/>
    <property type="match status" value="1"/>
</dbReference>
<proteinExistence type="predicted"/>
<dbReference type="EMBL" id="NWQG01000107">
    <property type="protein sequence ID" value="PDQ19808.1"/>
    <property type="molecule type" value="Genomic_DNA"/>
</dbReference>
<dbReference type="Proteomes" id="UP000219182">
    <property type="component" value="Unassembled WGS sequence"/>
</dbReference>
<keyword evidence="3" id="KW-1185">Reference proteome</keyword>
<gene>
    <name evidence="2" type="ORF">CN311_17340</name>
</gene>